<feature type="transmembrane region" description="Helical" evidence="2">
    <location>
        <begin position="33"/>
        <end position="58"/>
    </location>
</feature>
<evidence type="ECO:0000256" key="2">
    <source>
        <dbReference type="SAM" id="Phobius"/>
    </source>
</evidence>
<keyword evidence="2" id="KW-0812">Transmembrane</keyword>
<feature type="transmembrane region" description="Helical" evidence="2">
    <location>
        <begin position="138"/>
        <end position="159"/>
    </location>
</feature>
<evidence type="ECO:0000313" key="4">
    <source>
        <dbReference type="Proteomes" id="UP000585836"/>
    </source>
</evidence>
<sequence length="307" mass="30503">MAQPTDPAAPDPTSAVQPVPAVPPPGRPLSAGVALLAVAVAVVNLTVGAVLTTVALTGHVLGAWPSPEPLSPGLLGAAMLGTAPALFALARAGTWQEARTLVLPLAVVLAGLFAVSLANAHRLYIADGGPVVSVLFSLGWLFTLGLLCVAAAVCLAGQLRTRSGPPAPRTHPLPGWAKPPLAVLGSAWLGIGTGLLVRPGFWAGFVPWHTNRVDAQALGVWALALGVGVLGSLAEDDLDRSRPALLSLPGTALAMAVVLAVRASHVDWASGPGLSLTAMVAGLLAAGASGHALVRGAAGGEATGRAG</sequence>
<gene>
    <name evidence="3" type="ORF">FHS34_006504</name>
</gene>
<reference evidence="3 4" key="1">
    <citation type="submission" date="2020-08" db="EMBL/GenBank/DDBJ databases">
        <title>Genomic Encyclopedia of Type Strains, Phase III (KMG-III): the genomes of soil and plant-associated and newly described type strains.</title>
        <authorList>
            <person name="Whitman W."/>
        </authorList>
    </citation>
    <scope>NUCLEOTIDE SEQUENCE [LARGE SCALE GENOMIC DNA]</scope>
    <source>
        <strain evidence="3 4">CECT 3313</strain>
    </source>
</reference>
<keyword evidence="2" id="KW-0472">Membrane</keyword>
<feature type="transmembrane region" description="Helical" evidence="2">
    <location>
        <begin position="70"/>
        <end position="89"/>
    </location>
</feature>
<feature type="compositionally biased region" description="Low complexity" evidence="1">
    <location>
        <begin position="1"/>
        <end position="19"/>
    </location>
</feature>
<dbReference type="Proteomes" id="UP000585836">
    <property type="component" value="Unassembled WGS sequence"/>
</dbReference>
<organism evidence="3 4">
    <name type="scientific">Streptomyces echinatus</name>
    <dbReference type="NCBI Taxonomy" id="67293"/>
    <lineage>
        <taxon>Bacteria</taxon>
        <taxon>Bacillati</taxon>
        <taxon>Actinomycetota</taxon>
        <taxon>Actinomycetes</taxon>
        <taxon>Kitasatosporales</taxon>
        <taxon>Streptomycetaceae</taxon>
        <taxon>Streptomyces</taxon>
    </lineage>
</organism>
<proteinExistence type="predicted"/>
<evidence type="ECO:0000256" key="1">
    <source>
        <dbReference type="SAM" id="MobiDB-lite"/>
    </source>
</evidence>
<feature type="transmembrane region" description="Helical" evidence="2">
    <location>
        <begin position="215"/>
        <end position="233"/>
    </location>
</feature>
<name>A0A7W9Q1J6_9ACTN</name>
<protein>
    <submittedName>
        <fullName evidence="3">Uncharacterized protein</fullName>
    </submittedName>
</protein>
<feature type="region of interest" description="Disordered" evidence="1">
    <location>
        <begin position="1"/>
        <end position="22"/>
    </location>
</feature>
<accession>A0A7W9Q1J6</accession>
<evidence type="ECO:0000313" key="3">
    <source>
        <dbReference type="EMBL" id="MBB5930997.1"/>
    </source>
</evidence>
<feature type="transmembrane region" description="Helical" evidence="2">
    <location>
        <begin position="101"/>
        <end position="118"/>
    </location>
</feature>
<feature type="transmembrane region" description="Helical" evidence="2">
    <location>
        <begin position="180"/>
        <end position="203"/>
    </location>
</feature>
<dbReference type="EMBL" id="JACHJK010000014">
    <property type="protein sequence ID" value="MBB5930997.1"/>
    <property type="molecule type" value="Genomic_DNA"/>
</dbReference>
<comment type="caution">
    <text evidence="3">The sequence shown here is derived from an EMBL/GenBank/DDBJ whole genome shotgun (WGS) entry which is preliminary data.</text>
</comment>
<keyword evidence="2" id="KW-1133">Transmembrane helix</keyword>
<feature type="transmembrane region" description="Helical" evidence="2">
    <location>
        <begin position="245"/>
        <end position="264"/>
    </location>
</feature>
<keyword evidence="4" id="KW-1185">Reference proteome</keyword>
<feature type="transmembrane region" description="Helical" evidence="2">
    <location>
        <begin position="276"/>
        <end position="294"/>
    </location>
</feature>
<dbReference type="AlphaFoldDB" id="A0A7W9Q1J6"/>
<dbReference type="RefSeq" id="WP_184972005.1">
    <property type="nucleotide sequence ID" value="NZ_BAAAWF010000021.1"/>
</dbReference>